<sequence>MAPLFRGDPTPVVYAEQLSTRGHGYPMWDPCPCTETVDDPLVFDVTIGDVGYLKEGAFKRLFNVCQPADALINRYGVYDSFEPLEFSARLADRKKNFFDPGFIMSKSLKSMQVGLEAGGGIQVAGGKAAYTFENQSDQGAMLIISHHAHKESVTPNKRFTSFMLENFDRWRGYASQLGLGKETEIIFVRGFIKTKQWTNITWSDRSMSHGIHVEAEGGNLAAAGPPDVKEKDLKDDQCIFLNYYKLRTRPFWFSKLEAHAGYDTLPDQDRDPDAEDRGMEVVHGDQEHRRMYDDPVDIVLDYIFRHSDAEVAIACDGDLQDLLGDDWPEDIREYLNNQLPRIDVDENKTGTLSLEESIMRRHARVEAAIEQAAADAEAAAAEAAAAQAEEDAIAQAVAATAGGAQEGGAGPAEPAHGGDPGEGGGDGAAPGDAGDNPDMLGRDVGTSNTGPKVIPDNLRGAIISLGKDETAARSIDWPHNLLYDTRADAGAVCCLAMNRAGTLVAAGFEDNIVRIWAIGANVITQRLIAHTDMVWGVAFSPTQNKLVSGSGDKSVIIWDLGTGQPIHTIAHGGDVWSVAYAPDGKTVASGAVDGIVRIWDVETGSLVRQLEGHESVIMYIAYSPSGHRLLTAADSIGRLWNPVSGEMVGTIGGTNGIMWSMAFSEGGDRILTGSEDHTGRVWDSENGEELVTLHEHTGPVWAVAWSPDGQKVATGSFDKTIVVSSSYSGERHLLLRDRPAVVNALSWSRDEDFLASGAADGSVKLYDGRSGEFIAEMLGHKDKIKSLIFTPDGNDVVSSSDDGTIRVWNTTDILRLVD</sequence>
<feature type="repeat" description="WD" evidence="3">
    <location>
        <begin position="527"/>
        <end position="568"/>
    </location>
</feature>
<feature type="repeat" description="WD" evidence="3">
    <location>
        <begin position="693"/>
        <end position="723"/>
    </location>
</feature>
<dbReference type="PRINTS" id="PR00320">
    <property type="entry name" value="GPROTEINBRPT"/>
</dbReference>
<reference evidence="6" key="1">
    <citation type="journal article" date="2021" name="New Phytol.">
        <title>Evolutionary innovations through gain and loss of genes in the ectomycorrhizal Boletales.</title>
        <authorList>
            <person name="Wu G."/>
            <person name="Miyauchi S."/>
            <person name="Morin E."/>
            <person name="Kuo A."/>
            <person name="Drula E."/>
            <person name="Varga T."/>
            <person name="Kohler A."/>
            <person name="Feng B."/>
            <person name="Cao Y."/>
            <person name="Lipzen A."/>
            <person name="Daum C."/>
            <person name="Hundley H."/>
            <person name="Pangilinan J."/>
            <person name="Johnson J."/>
            <person name="Barry K."/>
            <person name="LaButti K."/>
            <person name="Ng V."/>
            <person name="Ahrendt S."/>
            <person name="Min B."/>
            <person name="Choi I.G."/>
            <person name="Park H."/>
            <person name="Plett J.M."/>
            <person name="Magnuson J."/>
            <person name="Spatafora J.W."/>
            <person name="Nagy L.G."/>
            <person name="Henrissat B."/>
            <person name="Grigoriev I.V."/>
            <person name="Yang Z.L."/>
            <person name="Xu J."/>
            <person name="Martin F.M."/>
        </authorList>
    </citation>
    <scope>NUCLEOTIDE SEQUENCE</scope>
    <source>
        <strain evidence="6">KKN 215</strain>
    </source>
</reference>
<dbReference type="Proteomes" id="UP000813824">
    <property type="component" value="Unassembled WGS sequence"/>
</dbReference>
<evidence type="ECO:0000256" key="4">
    <source>
        <dbReference type="SAM" id="Coils"/>
    </source>
</evidence>
<proteinExistence type="predicted"/>
<evidence type="ECO:0000313" key="6">
    <source>
        <dbReference type="EMBL" id="KAH8105466.1"/>
    </source>
</evidence>
<name>A0A8K0UWY4_9AGAR</name>
<keyword evidence="1 3" id="KW-0853">WD repeat</keyword>
<dbReference type="PROSITE" id="PS00678">
    <property type="entry name" value="WD_REPEATS_1"/>
    <property type="match status" value="3"/>
</dbReference>
<dbReference type="Pfam" id="PF00400">
    <property type="entry name" value="WD40"/>
    <property type="match status" value="8"/>
</dbReference>
<accession>A0A8K0UWY4</accession>
<feature type="repeat" description="WD" evidence="3">
    <location>
        <begin position="485"/>
        <end position="516"/>
    </location>
</feature>
<dbReference type="SUPFAM" id="SSF50998">
    <property type="entry name" value="Quinoprotein alcohol dehydrogenase-like"/>
    <property type="match status" value="1"/>
</dbReference>
<dbReference type="PROSITE" id="PS50082">
    <property type="entry name" value="WD_REPEATS_2"/>
    <property type="match status" value="7"/>
</dbReference>
<evidence type="ECO:0000256" key="3">
    <source>
        <dbReference type="PROSITE-ProRule" id="PRU00221"/>
    </source>
</evidence>
<feature type="coiled-coil region" evidence="4">
    <location>
        <begin position="362"/>
        <end position="391"/>
    </location>
</feature>
<feature type="region of interest" description="Disordered" evidence="5">
    <location>
        <begin position="399"/>
        <end position="453"/>
    </location>
</feature>
<dbReference type="CDD" id="cd00200">
    <property type="entry name" value="WD40"/>
    <property type="match status" value="1"/>
</dbReference>
<organism evidence="6 7">
    <name type="scientific">Cristinia sonorae</name>
    <dbReference type="NCBI Taxonomy" id="1940300"/>
    <lineage>
        <taxon>Eukaryota</taxon>
        <taxon>Fungi</taxon>
        <taxon>Dikarya</taxon>
        <taxon>Basidiomycota</taxon>
        <taxon>Agaricomycotina</taxon>
        <taxon>Agaricomycetes</taxon>
        <taxon>Agaricomycetidae</taxon>
        <taxon>Agaricales</taxon>
        <taxon>Pleurotineae</taxon>
        <taxon>Stephanosporaceae</taxon>
        <taxon>Cristinia</taxon>
    </lineage>
</organism>
<protein>
    <submittedName>
        <fullName evidence="6">Quinon protein alcohol dehydrogenase-like superfamily</fullName>
    </submittedName>
</protein>
<dbReference type="InterPro" id="IPR015943">
    <property type="entry name" value="WD40/YVTN_repeat-like_dom_sf"/>
</dbReference>
<evidence type="ECO:0000256" key="5">
    <source>
        <dbReference type="SAM" id="MobiDB-lite"/>
    </source>
</evidence>
<comment type="caution">
    <text evidence="6">The sequence shown here is derived from an EMBL/GenBank/DDBJ whole genome shotgun (WGS) entry which is preliminary data.</text>
</comment>
<feature type="repeat" description="WD" evidence="3">
    <location>
        <begin position="568"/>
        <end position="609"/>
    </location>
</feature>
<evidence type="ECO:0000256" key="1">
    <source>
        <dbReference type="ARBA" id="ARBA00022574"/>
    </source>
</evidence>
<feature type="repeat" description="WD" evidence="3">
    <location>
        <begin position="651"/>
        <end position="692"/>
    </location>
</feature>
<keyword evidence="2" id="KW-0677">Repeat</keyword>
<dbReference type="EMBL" id="JAEVFJ010000004">
    <property type="protein sequence ID" value="KAH8105466.1"/>
    <property type="molecule type" value="Genomic_DNA"/>
</dbReference>
<feature type="compositionally biased region" description="Gly residues" evidence="5">
    <location>
        <begin position="418"/>
        <end position="428"/>
    </location>
</feature>
<dbReference type="InterPro" id="IPR001680">
    <property type="entry name" value="WD40_rpt"/>
</dbReference>
<evidence type="ECO:0000256" key="2">
    <source>
        <dbReference type="ARBA" id="ARBA00022737"/>
    </source>
</evidence>
<dbReference type="InterPro" id="IPR019775">
    <property type="entry name" value="WD40_repeat_CS"/>
</dbReference>
<keyword evidence="4" id="KW-0175">Coiled coil</keyword>
<dbReference type="Gene3D" id="2.130.10.10">
    <property type="entry name" value="YVTN repeat-like/Quinoprotein amine dehydrogenase"/>
    <property type="match status" value="3"/>
</dbReference>
<dbReference type="InterPro" id="IPR011047">
    <property type="entry name" value="Quinoprotein_ADH-like_sf"/>
</dbReference>
<dbReference type="PROSITE" id="PS50294">
    <property type="entry name" value="WD_REPEATS_REGION"/>
    <property type="match status" value="6"/>
</dbReference>
<dbReference type="InterPro" id="IPR020472">
    <property type="entry name" value="WD40_PAC1"/>
</dbReference>
<gene>
    <name evidence="6" type="ORF">BXZ70DRAFT_528047</name>
</gene>
<feature type="repeat" description="WD" evidence="3">
    <location>
        <begin position="777"/>
        <end position="809"/>
    </location>
</feature>
<feature type="repeat" description="WD" evidence="3">
    <location>
        <begin position="735"/>
        <end position="776"/>
    </location>
</feature>
<dbReference type="AlphaFoldDB" id="A0A8K0UWY4"/>
<evidence type="ECO:0000313" key="7">
    <source>
        <dbReference type="Proteomes" id="UP000813824"/>
    </source>
</evidence>
<dbReference type="PANTHER" id="PTHR19879">
    <property type="entry name" value="TRANSCRIPTION INITIATION FACTOR TFIID"/>
    <property type="match status" value="1"/>
</dbReference>
<dbReference type="OrthoDB" id="674604at2759"/>
<dbReference type="SMART" id="SM00320">
    <property type="entry name" value="WD40"/>
    <property type="match status" value="8"/>
</dbReference>
<dbReference type="PANTHER" id="PTHR19879:SF9">
    <property type="entry name" value="TRANSCRIPTION INITIATION FACTOR TFIID SUBUNIT 5"/>
    <property type="match status" value="1"/>
</dbReference>
<keyword evidence="7" id="KW-1185">Reference proteome</keyword>